<keyword evidence="18" id="KW-1185">Reference proteome</keyword>
<dbReference type="InterPro" id="IPR012337">
    <property type="entry name" value="RNaseH-like_sf"/>
</dbReference>
<dbReference type="AlphaFoldDB" id="A0A210PTE9"/>
<dbReference type="GO" id="GO:1990431">
    <property type="term" value="P:priRNA 3'-end processing"/>
    <property type="evidence" value="ECO:0007669"/>
    <property type="project" value="TreeGrafter"/>
</dbReference>
<keyword evidence="13" id="KW-0539">Nucleus</keyword>
<evidence type="ECO:0000256" key="2">
    <source>
        <dbReference type="ARBA" id="ARBA00004123"/>
    </source>
</evidence>
<comment type="subcellular location">
    <subcellularLocation>
        <location evidence="3">Cytoplasm</location>
    </subcellularLocation>
    <subcellularLocation>
        <location evidence="2">Nucleus</location>
    </subcellularLocation>
</comment>
<dbReference type="InterPro" id="IPR014789">
    <property type="entry name" value="PolyA-riboNase_RNA-binding"/>
</dbReference>
<dbReference type="InterPro" id="IPR036867">
    <property type="entry name" value="R3H_dom_sf"/>
</dbReference>
<evidence type="ECO:0000256" key="14">
    <source>
        <dbReference type="ARBA" id="ARBA00031923"/>
    </source>
</evidence>
<dbReference type="OrthoDB" id="1432093at2759"/>
<dbReference type="SUPFAM" id="SSF82708">
    <property type="entry name" value="R3H domain"/>
    <property type="match status" value="1"/>
</dbReference>
<dbReference type="GO" id="GO:0004535">
    <property type="term" value="F:poly(A)-specific ribonuclease activity"/>
    <property type="evidence" value="ECO:0007669"/>
    <property type="project" value="UniProtKB-EC"/>
</dbReference>
<keyword evidence="8" id="KW-0540">Nuclease</keyword>
<dbReference type="Pfam" id="PF04857">
    <property type="entry name" value="CAF1"/>
    <property type="match status" value="1"/>
</dbReference>
<feature type="domain" description="R3H" evidence="16">
    <location>
        <begin position="60"/>
        <end position="127"/>
    </location>
</feature>
<keyword evidence="10" id="KW-0378">Hydrolase</keyword>
<evidence type="ECO:0000256" key="9">
    <source>
        <dbReference type="ARBA" id="ARBA00022723"/>
    </source>
</evidence>
<dbReference type="CDD" id="cd02637">
    <property type="entry name" value="R3H_PARN"/>
    <property type="match status" value="1"/>
</dbReference>
<dbReference type="GO" id="GO:0003723">
    <property type="term" value="F:RNA binding"/>
    <property type="evidence" value="ECO:0007669"/>
    <property type="project" value="UniProtKB-KW"/>
</dbReference>
<dbReference type="InterPro" id="IPR001374">
    <property type="entry name" value="R3H_dom"/>
</dbReference>
<dbReference type="STRING" id="6573.A0A210PTE9"/>
<evidence type="ECO:0000256" key="13">
    <source>
        <dbReference type="ARBA" id="ARBA00023242"/>
    </source>
</evidence>
<dbReference type="GO" id="GO:0046872">
    <property type="term" value="F:metal ion binding"/>
    <property type="evidence" value="ECO:0007669"/>
    <property type="project" value="UniProtKB-KW"/>
</dbReference>
<dbReference type="PANTHER" id="PTHR15092">
    <property type="entry name" value="POLY A -SPECIFIC RIBONUCLEASE/TARGET OF EGR1, MEMBER 1"/>
    <property type="match status" value="1"/>
</dbReference>
<dbReference type="Gene3D" id="3.30.1370.50">
    <property type="entry name" value="R3H-like domain"/>
    <property type="match status" value="1"/>
</dbReference>
<keyword evidence="11" id="KW-0269">Exonuclease</keyword>
<dbReference type="SUPFAM" id="SSF54928">
    <property type="entry name" value="RNA-binding domain, RBD"/>
    <property type="match status" value="1"/>
</dbReference>
<dbReference type="GO" id="GO:0000289">
    <property type="term" value="P:nuclear-transcribed mRNA poly(A) tail shortening"/>
    <property type="evidence" value="ECO:0007669"/>
    <property type="project" value="TreeGrafter"/>
</dbReference>
<evidence type="ECO:0000256" key="11">
    <source>
        <dbReference type="ARBA" id="ARBA00022839"/>
    </source>
</evidence>
<evidence type="ECO:0000256" key="12">
    <source>
        <dbReference type="ARBA" id="ARBA00022884"/>
    </source>
</evidence>
<evidence type="ECO:0000256" key="15">
    <source>
        <dbReference type="SAM" id="MobiDB-lite"/>
    </source>
</evidence>
<evidence type="ECO:0000256" key="3">
    <source>
        <dbReference type="ARBA" id="ARBA00004496"/>
    </source>
</evidence>
<feature type="region of interest" description="Disordered" evidence="15">
    <location>
        <begin position="418"/>
        <end position="469"/>
    </location>
</feature>
<keyword evidence="12" id="KW-0694">RNA-binding</keyword>
<evidence type="ECO:0000256" key="7">
    <source>
        <dbReference type="ARBA" id="ARBA00022490"/>
    </source>
</evidence>
<dbReference type="EC" id="3.1.13.4" evidence="5"/>
<name>A0A210PTE9_MIZYE</name>
<dbReference type="InterPro" id="IPR006941">
    <property type="entry name" value="RNase_CAF1"/>
</dbReference>
<sequence length="469" mass="53587">MIQKRNRISYLKPSDEANLREALQQKHQQFSQFSSPAFVTPDGVSQGTSKGPVTIPDEQKEFIKEISEKVSDFIEKSTDNSLKLPSCNGFQRKLIYQSLRAQFPSGIHLETQTGEKKERHVLVTRIKSEDDMKRRETEKQAAEVGKLVVGHNMMLDLIHTLHQFFYPLPESYAEFKDMSLSAFPKLLDTKLMASTSPFKERIMNTTLADLQKILEVKPFQKPQVEMPEKFTKYSVEKGPLHEAGYDAYLTGICFICMSNYLGTFQNPSEENILPSSPLIQPFINKLFLMRVQDIPYINLASQDLIPNRDHVFHLTFPRDWKTNDIANLFSPFGGSQIFWIDDKSAFASLHFKEDAQKVLQSLRKGGTVYTIRTLLQYQSSQTDGQTQSRKRSTANTENNVPNKKRKCLNVEAAPFVSRSITPPIPEENTVNIDDTNGNHADSAKAMETESNNDEDKKKDDQMFVEPEVW</sequence>
<proteinExistence type="inferred from homology"/>
<organism evidence="17 18">
    <name type="scientific">Mizuhopecten yessoensis</name>
    <name type="common">Japanese scallop</name>
    <name type="synonym">Patinopecten yessoensis</name>
    <dbReference type="NCBI Taxonomy" id="6573"/>
    <lineage>
        <taxon>Eukaryota</taxon>
        <taxon>Metazoa</taxon>
        <taxon>Spiralia</taxon>
        <taxon>Lophotrochozoa</taxon>
        <taxon>Mollusca</taxon>
        <taxon>Bivalvia</taxon>
        <taxon>Autobranchia</taxon>
        <taxon>Pteriomorphia</taxon>
        <taxon>Pectinida</taxon>
        <taxon>Pectinoidea</taxon>
        <taxon>Pectinidae</taxon>
        <taxon>Mizuhopecten</taxon>
    </lineage>
</organism>
<dbReference type="InterPro" id="IPR035979">
    <property type="entry name" value="RBD_domain_sf"/>
</dbReference>
<dbReference type="GO" id="GO:0005737">
    <property type="term" value="C:cytoplasm"/>
    <property type="evidence" value="ECO:0007669"/>
    <property type="project" value="UniProtKB-SubCell"/>
</dbReference>
<reference evidence="17 18" key="1">
    <citation type="journal article" date="2017" name="Nat. Ecol. Evol.">
        <title>Scallop genome provides insights into evolution of bilaterian karyotype and development.</title>
        <authorList>
            <person name="Wang S."/>
            <person name="Zhang J."/>
            <person name="Jiao W."/>
            <person name="Li J."/>
            <person name="Xun X."/>
            <person name="Sun Y."/>
            <person name="Guo X."/>
            <person name="Huan P."/>
            <person name="Dong B."/>
            <person name="Zhang L."/>
            <person name="Hu X."/>
            <person name="Sun X."/>
            <person name="Wang J."/>
            <person name="Zhao C."/>
            <person name="Wang Y."/>
            <person name="Wang D."/>
            <person name="Huang X."/>
            <person name="Wang R."/>
            <person name="Lv J."/>
            <person name="Li Y."/>
            <person name="Zhang Z."/>
            <person name="Liu B."/>
            <person name="Lu W."/>
            <person name="Hui Y."/>
            <person name="Liang J."/>
            <person name="Zhou Z."/>
            <person name="Hou R."/>
            <person name="Li X."/>
            <person name="Liu Y."/>
            <person name="Li H."/>
            <person name="Ning X."/>
            <person name="Lin Y."/>
            <person name="Zhao L."/>
            <person name="Xing Q."/>
            <person name="Dou J."/>
            <person name="Li Y."/>
            <person name="Mao J."/>
            <person name="Guo H."/>
            <person name="Dou H."/>
            <person name="Li T."/>
            <person name="Mu C."/>
            <person name="Jiang W."/>
            <person name="Fu Q."/>
            <person name="Fu X."/>
            <person name="Miao Y."/>
            <person name="Liu J."/>
            <person name="Yu Q."/>
            <person name="Li R."/>
            <person name="Liao H."/>
            <person name="Li X."/>
            <person name="Kong Y."/>
            <person name="Jiang Z."/>
            <person name="Chourrout D."/>
            <person name="Li R."/>
            <person name="Bao Z."/>
        </authorList>
    </citation>
    <scope>NUCLEOTIDE SEQUENCE [LARGE SCALE GENOMIC DNA]</scope>
    <source>
        <strain evidence="17 18">PY_sf001</strain>
    </source>
</reference>
<comment type="catalytic activity">
    <reaction evidence="1">
        <text>Exonucleolytic cleavage of poly(A) to 5'-AMP.</text>
        <dbReference type="EC" id="3.1.13.4"/>
    </reaction>
</comment>
<dbReference type="GO" id="GO:0005634">
    <property type="term" value="C:nucleus"/>
    <property type="evidence" value="ECO:0007669"/>
    <property type="project" value="UniProtKB-SubCell"/>
</dbReference>
<protein>
    <recommendedName>
        <fullName evidence="6">Poly(A)-specific ribonuclease PARN</fullName>
        <ecNumber evidence="5">3.1.13.4</ecNumber>
    </recommendedName>
    <alternativeName>
        <fullName evidence="14">Polyadenylate-specific ribonuclease</fullName>
    </alternativeName>
</protein>
<dbReference type="PANTHER" id="PTHR15092:SF44">
    <property type="entry name" value="POLY(A)-SPECIFIC RIBONUCLEASE PARN"/>
    <property type="match status" value="1"/>
</dbReference>
<dbReference type="Pfam" id="PF08675">
    <property type="entry name" value="RNA_bind"/>
    <property type="match status" value="1"/>
</dbReference>
<dbReference type="InterPro" id="IPR051181">
    <property type="entry name" value="CAF1_poly(A)_ribonucleases"/>
</dbReference>
<evidence type="ECO:0000256" key="1">
    <source>
        <dbReference type="ARBA" id="ARBA00001663"/>
    </source>
</evidence>
<feature type="region of interest" description="Disordered" evidence="15">
    <location>
        <begin position="380"/>
        <end position="406"/>
    </location>
</feature>
<feature type="compositionally biased region" description="Basic and acidic residues" evidence="15">
    <location>
        <begin position="441"/>
        <end position="461"/>
    </location>
</feature>
<evidence type="ECO:0000313" key="18">
    <source>
        <dbReference type="Proteomes" id="UP000242188"/>
    </source>
</evidence>
<dbReference type="GO" id="GO:1990432">
    <property type="term" value="P:siRNA 3'-end processing"/>
    <property type="evidence" value="ECO:0007669"/>
    <property type="project" value="TreeGrafter"/>
</dbReference>
<evidence type="ECO:0000256" key="6">
    <source>
        <dbReference type="ARBA" id="ARBA00015918"/>
    </source>
</evidence>
<dbReference type="Gene3D" id="3.30.70.330">
    <property type="match status" value="1"/>
</dbReference>
<comment type="similarity">
    <text evidence="4">Belongs to the CAF1 family.</text>
</comment>
<evidence type="ECO:0000259" key="16">
    <source>
        <dbReference type="PROSITE" id="PS51061"/>
    </source>
</evidence>
<feature type="compositionally biased region" description="Polar residues" evidence="15">
    <location>
        <begin position="428"/>
        <end position="439"/>
    </location>
</feature>
<accession>A0A210PTE9</accession>
<keyword evidence="9" id="KW-0479">Metal-binding</keyword>
<dbReference type="InterPro" id="IPR012677">
    <property type="entry name" value="Nucleotide-bd_a/b_plait_sf"/>
</dbReference>
<evidence type="ECO:0000256" key="8">
    <source>
        <dbReference type="ARBA" id="ARBA00022722"/>
    </source>
</evidence>
<dbReference type="InterPro" id="IPR036397">
    <property type="entry name" value="RNaseH_sf"/>
</dbReference>
<dbReference type="Gene3D" id="3.30.420.10">
    <property type="entry name" value="Ribonuclease H-like superfamily/Ribonuclease H"/>
    <property type="match status" value="1"/>
</dbReference>
<dbReference type="Proteomes" id="UP000242188">
    <property type="component" value="Unassembled WGS sequence"/>
</dbReference>
<evidence type="ECO:0000313" key="17">
    <source>
        <dbReference type="EMBL" id="OWF39732.1"/>
    </source>
</evidence>
<gene>
    <name evidence="17" type="ORF">KP79_PYT05818</name>
</gene>
<evidence type="ECO:0000256" key="4">
    <source>
        <dbReference type="ARBA" id="ARBA00008372"/>
    </source>
</evidence>
<feature type="compositionally biased region" description="Polar residues" evidence="15">
    <location>
        <begin position="380"/>
        <end position="401"/>
    </location>
</feature>
<dbReference type="PROSITE" id="PS51061">
    <property type="entry name" value="R3H"/>
    <property type="match status" value="1"/>
</dbReference>
<keyword evidence="7" id="KW-0963">Cytoplasm</keyword>
<evidence type="ECO:0000256" key="5">
    <source>
        <dbReference type="ARBA" id="ARBA00012161"/>
    </source>
</evidence>
<evidence type="ECO:0000256" key="10">
    <source>
        <dbReference type="ARBA" id="ARBA00022801"/>
    </source>
</evidence>
<comment type="caution">
    <text evidence="17">The sequence shown here is derived from an EMBL/GenBank/DDBJ whole genome shotgun (WGS) entry which is preliminary data.</text>
</comment>
<dbReference type="InterPro" id="IPR034042">
    <property type="entry name" value="PARN_R3H"/>
</dbReference>
<dbReference type="EMBL" id="NEDP02005511">
    <property type="protein sequence ID" value="OWF39732.1"/>
    <property type="molecule type" value="Genomic_DNA"/>
</dbReference>
<dbReference type="CDD" id="cd12428">
    <property type="entry name" value="RRM_PARN"/>
    <property type="match status" value="1"/>
</dbReference>
<dbReference type="SUPFAM" id="SSF53098">
    <property type="entry name" value="Ribonuclease H-like"/>
    <property type="match status" value="1"/>
</dbReference>